<dbReference type="HAMAP" id="MF_02210">
    <property type="entry name" value="RimI"/>
    <property type="match status" value="1"/>
</dbReference>
<evidence type="ECO:0000256" key="3">
    <source>
        <dbReference type="ARBA" id="ARBA00022679"/>
    </source>
</evidence>
<keyword evidence="4 5" id="KW-0012">Acyltransferase</keyword>
<evidence type="ECO:0000256" key="2">
    <source>
        <dbReference type="ARBA" id="ARBA00022490"/>
    </source>
</evidence>
<comment type="caution">
    <text evidence="5">Lacks conserved residue(s) required for the propagation of feature annotation.</text>
</comment>
<reference evidence="7 8" key="1">
    <citation type="journal article" date="2024" name="Chem. Sci.">
        <title>Discovery of megapolipeptins by genome mining of a Burkholderiales bacteria collection.</title>
        <authorList>
            <person name="Paulo B.S."/>
            <person name="Recchia M.J.J."/>
            <person name="Lee S."/>
            <person name="Fergusson C.H."/>
            <person name="Romanowski S.B."/>
            <person name="Hernandez A."/>
            <person name="Krull N."/>
            <person name="Liu D.Y."/>
            <person name="Cavanagh H."/>
            <person name="Bos A."/>
            <person name="Gray C.A."/>
            <person name="Murphy B.T."/>
            <person name="Linington R.G."/>
            <person name="Eustaquio A.S."/>
        </authorList>
    </citation>
    <scope>NUCLEOTIDE SEQUENCE [LARGE SCALE GENOMIC DNA]</scope>
    <source>
        <strain evidence="7 8">RL21-008-BIB-A</strain>
    </source>
</reference>
<dbReference type="PANTHER" id="PTHR43420">
    <property type="entry name" value="ACETYLTRANSFERASE"/>
    <property type="match status" value="1"/>
</dbReference>
<evidence type="ECO:0000256" key="1">
    <source>
        <dbReference type="ARBA" id="ARBA00005395"/>
    </source>
</evidence>
<dbReference type="Pfam" id="PF00583">
    <property type="entry name" value="Acetyltransf_1"/>
    <property type="match status" value="1"/>
</dbReference>
<dbReference type="SUPFAM" id="SSF55729">
    <property type="entry name" value="Acyl-CoA N-acyltransferases (Nat)"/>
    <property type="match status" value="1"/>
</dbReference>
<feature type="domain" description="N-acetyltransferase" evidence="6">
    <location>
        <begin position="21"/>
        <end position="167"/>
    </location>
</feature>
<dbReference type="RefSeq" id="WP_408158264.1">
    <property type="nucleotide sequence ID" value="NZ_JAQQFM010000005.1"/>
</dbReference>
<dbReference type="Gene3D" id="3.40.630.30">
    <property type="match status" value="1"/>
</dbReference>
<dbReference type="InterPro" id="IPR043690">
    <property type="entry name" value="RimI"/>
</dbReference>
<comment type="function">
    <text evidence="5">Acetylates the N-terminal alanine of ribosomal protein bS18.</text>
</comment>
<gene>
    <name evidence="5 7" type="primary">rimI</name>
    <name evidence="7" type="ORF">PQR62_12445</name>
</gene>
<dbReference type="CDD" id="cd04301">
    <property type="entry name" value="NAT_SF"/>
    <property type="match status" value="1"/>
</dbReference>
<dbReference type="GO" id="GO:0008999">
    <property type="term" value="F:protein-N-terminal-alanine acetyltransferase activity"/>
    <property type="evidence" value="ECO:0007669"/>
    <property type="project" value="UniProtKB-EC"/>
</dbReference>
<keyword evidence="8" id="KW-1185">Reference proteome</keyword>
<feature type="active site" description="Proton acceptor" evidence="5">
    <location>
        <position position="123"/>
    </location>
</feature>
<dbReference type="InterPro" id="IPR000182">
    <property type="entry name" value="GNAT_dom"/>
</dbReference>
<comment type="similarity">
    <text evidence="1 5">Belongs to the acetyltransferase family. RimI subfamily.</text>
</comment>
<keyword evidence="7" id="KW-0687">Ribonucleoprotein</keyword>
<accession>A0ABW9AAR6</accession>
<dbReference type="EC" id="2.3.1.266" evidence="5"/>
<dbReference type="InterPro" id="IPR050680">
    <property type="entry name" value="YpeA/RimI_acetyltransf"/>
</dbReference>
<comment type="catalytic activity">
    <reaction evidence="5">
        <text>N-terminal L-alanyl-[ribosomal protein bS18] + acetyl-CoA = N-terminal N(alpha)-acetyl-L-alanyl-[ribosomal protein bS18] + CoA + H(+)</text>
        <dbReference type="Rhea" id="RHEA:43756"/>
        <dbReference type="Rhea" id="RHEA-COMP:10676"/>
        <dbReference type="Rhea" id="RHEA-COMP:10677"/>
        <dbReference type="ChEBI" id="CHEBI:15378"/>
        <dbReference type="ChEBI" id="CHEBI:57287"/>
        <dbReference type="ChEBI" id="CHEBI:57288"/>
        <dbReference type="ChEBI" id="CHEBI:64718"/>
        <dbReference type="ChEBI" id="CHEBI:83683"/>
        <dbReference type="EC" id="2.3.1.266"/>
    </reaction>
</comment>
<dbReference type="PROSITE" id="PS51186">
    <property type="entry name" value="GNAT"/>
    <property type="match status" value="1"/>
</dbReference>
<protein>
    <recommendedName>
        <fullName evidence="5">[Ribosomal protein bS18]-alanine N-acetyltransferase</fullName>
        <ecNumber evidence="5">2.3.1.266</ecNumber>
    </recommendedName>
</protein>
<dbReference type="Proteomes" id="UP001629246">
    <property type="component" value="Unassembled WGS sequence"/>
</dbReference>
<evidence type="ECO:0000256" key="5">
    <source>
        <dbReference type="HAMAP-Rule" id="MF_02210"/>
    </source>
</evidence>
<dbReference type="GO" id="GO:0005840">
    <property type="term" value="C:ribosome"/>
    <property type="evidence" value="ECO:0007669"/>
    <property type="project" value="UniProtKB-KW"/>
</dbReference>
<evidence type="ECO:0000313" key="8">
    <source>
        <dbReference type="Proteomes" id="UP001629246"/>
    </source>
</evidence>
<proteinExistence type="inferred from homology"/>
<keyword evidence="3 5" id="KW-0808">Transferase</keyword>
<evidence type="ECO:0000256" key="4">
    <source>
        <dbReference type="ARBA" id="ARBA00023315"/>
    </source>
</evidence>
<name>A0ABW9AAR6_9BURK</name>
<feature type="active site" description="Proton donor" evidence="5">
    <location>
        <position position="135"/>
    </location>
</feature>
<feature type="binding site" evidence="5">
    <location>
        <position position="128"/>
    </location>
    <ligand>
        <name>acetyl-CoA</name>
        <dbReference type="ChEBI" id="CHEBI:57288"/>
    </ligand>
</feature>
<comment type="caution">
    <text evidence="7">The sequence shown here is derived from an EMBL/GenBank/DDBJ whole genome shotgun (WGS) entry which is preliminary data.</text>
</comment>
<sequence>MSAQGIGLSMLNMLEQRFGKLDFLPMQVDDIDQVVAVEQQIYSHPWTRGNFLDSLYSGYQSQTLRTADGRLIGYFLVMLAVDEAHLLNISVAADMQHQGFGRLLLEQATTLARKHAMTSMLLEVRASNLHAMKVYNRYGFSELGRRRNYYPAGGLMREDAIVMSLVL</sequence>
<comment type="subcellular location">
    <subcellularLocation>
        <location evidence="5">Cytoplasm</location>
    </subcellularLocation>
</comment>
<dbReference type="NCBIfam" id="TIGR01575">
    <property type="entry name" value="rimI"/>
    <property type="match status" value="1"/>
</dbReference>
<dbReference type="InterPro" id="IPR016181">
    <property type="entry name" value="Acyl_CoA_acyltransferase"/>
</dbReference>
<dbReference type="EMBL" id="JAQQFM010000005">
    <property type="protein sequence ID" value="MFL9925077.1"/>
    <property type="molecule type" value="Genomic_DNA"/>
</dbReference>
<keyword evidence="7" id="KW-0689">Ribosomal protein</keyword>
<dbReference type="InterPro" id="IPR006464">
    <property type="entry name" value="AcTrfase_RimI/Ard1"/>
</dbReference>
<organism evidence="7 8">
    <name type="scientific">Herbaspirillum lusitanum</name>
    <dbReference type="NCBI Taxonomy" id="213312"/>
    <lineage>
        <taxon>Bacteria</taxon>
        <taxon>Pseudomonadati</taxon>
        <taxon>Pseudomonadota</taxon>
        <taxon>Betaproteobacteria</taxon>
        <taxon>Burkholderiales</taxon>
        <taxon>Oxalobacteraceae</taxon>
        <taxon>Herbaspirillum</taxon>
    </lineage>
</organism>
<keyword evidence="2 5" id="KW-0963">Cytoplasm</keyword>
<evidence type="ECO:0000259" key="6">
    <source>
        <dbReference type="PROSITE" id="PS51186"/>
    </source>
</evidence>
<evidence type="ECO:0000313" key="7">
    <source>
        <dbReference type="EMBL" id="MFL9925077.1"/>
    </source>
</evidence>